<dbReference type="InterPro" id="IPR000971">
    <property type="entry name" value="Globin"/>
</dbReference>
<reference evidence="16" key="1">
    <citation type="submission" date="2017-04" db="EMBL/GenBank/DDBJ databases">
        <authorList>
            <person name="Varghese N."/>
            <person name="Submissions S."/>
        </authorList>
    </citation>
    <scope>NUCLEOTIDE SEQUENCE [LARGE SCALE GENOMIC DNA]</scope>
    <source>
        <strain evidence="16">RKEM611</strain>
    </source>
</reference>
<keyword evidence="5 12" id="KW-0561">Oxygen transport</keyword>
<dbReference type="PROSITE" id="PS01033">
    <property type="entry name" value="GLOBIN"/>
    <property type="match status" value="1"/>
</dbReference>
<dbReference type="PANTHER" id="PTHR43396">
    <property type="entry name" value="FLAVOHEMOPROTEIN"/>
    <property type="match status" value="1"/>
</dbReference>
<evidence type="ECO:0000256" key="4">
    <source>
        <dbReference type="ARBA" id="ARBA00022617"/>
    </source>
</evidence>
<evidence type="ECO:0000256" key="6">
    <source>
        <dbReference type="ARBA" id="ARBA00022723"/>
    </source>
</evidence>
<evidence type="ECO:0000256" key="1">
    <source>
        <dbReference type="ARBA" id="ARBA00001970"/>
    </source>
</evidence>
<evidence type="ECO:0000256" key="3">
    <source>
        <dbReference type="ARBA" id="ARBA00012229"/>
    </source>
</evidence>
<dbReference type="InterPro" id="IPR008333">
    <property type="entry name" value="Cbr1-like_FAD-bd_dom"/>
</dbReference>
<dbReference type="CDD" id="cd08922">
    <property type="entry name" value="FHb-globin"/>
    <property type="match status" value="1"/>
</dbReference>
<keyword evidence="6" id="KW-0479">Metal-binding</keyword>
<comment type="catalytic activity">
    <reaction evidence="10">
        <text>2 nitric oxide + NADH + 2 O2 = 2 nitrate + NAD(+) + H(+)</text>
        <dbReference type="Rhea" id="RHEA:19469"/>
        <dbReference type="ChEBI" id="CHEBI:15378"/>
        <dbReference type="ChEBI" id="CHEBI:15379"/>
        <dbReference type="ChEBI" id="CHEBI:16480"/>
        <dbReference type="ChEBI" id="CHEBI:17632"/>
        <dbReference type="ChEBI" id="CHEBI:57540"/>
        <dbReference type="ChEBI" id="CHEBI:57945"/>
        <dbReference type="EC" id="1.14.12.17"/>
    </reaction>
</comment>
<dbReference type="GO" id="GO:0008941">
    <property type="term" value="F:nitric oxide dioxygenase NAD(P)H activity"/>
    <property type="evidence" value="ECO:0007669"/>
    <property type="project" value="UniProtKB-EC"/>
</dbReference>
<sequence length="379" mass="42741">MTPEQITDIERSIPFLERYGLDITNHFYQSLFEKHPALKSVFNMSHQRTGNQPRALASSILAYAKNIRNPDKLLAHIRLIAEKHVSVGVKPEQYSVVGSQLLESICTILNLKPADSIVRAWQVAYQELAEIFIEVEAKIRRRSDSEQDFTSFKILKIVEESPLVRSIYLSPANGKVPQFIPGQYISLKLSASDGNMGLIRQYSLSHPWHPEFLRISVKKEVKGKHRGQGSHAVHSWQEGDMVECSQPCGSFCLSQDQAHKVFLSAGIGITPLLSMALSLETDDYTLIHCDRDQSSVPLLFDSQLSGSVELFLEDATDHGEAHTGYLNLDTVWNKKFDEADFYICGPVPFIKAQVLKLREKGIGEQQIKFEMFASLDESF</sequence>
<keyword evidence="12" id="KW-0813">Transport</keyword>
<evidence type="ECO:0000256" key="10">
    <source>
        <dbReference type="ARBA" id="ARBA00048649"/>
    </source>
</evidence>
<dbReference type="SUPFAM" id="SSF63380">
    <property type="entry name" value="Riboflavin synthase domain-like"/>
    <property type="match status" value="1"/>
</dbReference>
<keyword evidence="4 12" id="KW-0349">Heme</keyword>
<dbReference type="InterPro" id="IPR017927">
    <property type="entry name" value="FAD-bd_FR_type"/>
</dbReference>
<dbReference type="GO" id="GO:0046210">
    <property type="term" value="P:nitric oxide catabolic process"/>
    <property type="evidence" value="ECO:0007669"/>
    <property type="project" value="TreeGrafter"/>
</dbReference>
<evidence type="ECO:0000256" key="11">
    <source>
        <dbReference type="ARBA" id="ARBA00049433"/>
    </source>
</evidence>
<keyword evidence="8" id="KW-0408">Iron</keyword>
<dbReference type="Pfam" id="PF00042">
    <property type="entry name" value="Globin"/>
    <property type="match status" value="1"/>
</dbReference>
<dbReference type="RefSeq" id="WP_132322883.1">
    <property type="nucleotide sequence ID" value="NZ_FWZT01000020.1"/>
</dbReference>
<evidence type="ECO:0000259" key="14">
    <source>
        <dbReference type="PROSITE" id="PS51384"/>
    </source>
</evidence>
<dbReference type="InterPro" id="IPR009050">
    <property type="entry name" value="Globin-like_sf"/>
</dbReference>
<dbReference type="GO" id="GO:0020037">
    <property type="term" value="F:heme binding"/>
    <property type="evidence" value="ECO:0007669"/>
    <property type="project" value="InterPro"/>
</dbReference>
<organism evidence="15 16">
    <name type="scientific">Pseudobacteriovorax antillogorgiicola</name>
    <dbReference type="NCBI Taxonomy" id="1513793"/>
    <lineage>
        <taxon>Bacteria</taxon>
        <taxon>Pseudomonadati</taxon>
        <taxon>Bdellovibrionota</taxon>
        <taxon>Oligoflexia</taxon>
        <taxon>Oligoflexales</taxon>
        <taxon>Pseudobacteriovoracaceae</taxon>
        <taxon>Pseudobacteriovorax</taxon>
    </lineage>
</organism>
<evidence type="ECO:0000256" key="8">
    <source>
        <dbReference type="ARBA" id="ARBA00023004"/>
    </source>
</evidence>
<dbReference type="Gene3D" id="3.40.50.80">
    <property type="entry name" value="Nucleotide-binding domain of ferredoxin-NADP reductase (FNR) module"/>
    <property type="match status" value="1"/>
</dbReference>
<evidence type="ECO:0000256" key="5">
    <source>
        <dbReference type="ARBA" id="ARBA00022621"/>
    </source>
</evidence>
<comment type="cofactor">
    <cofactor evidence="1">
        <name>heme b</name>
        <dbReference type="ChEBI" id="CHEBI:60344"/>
    </cofactor>
</comment>
<evidence type="ECO:0000259" key="13">
    <source>
        <dbReference type="PROSITE" id="PS01033"/>
    </source>
</evidence>
<dbReference type="InterPro" id="IPR039261">
    <property type="entry name" value="FNR_nucleotide-bd"/>
</dbReference>
<evidence type="ECO:0000256" key="9">
    <source>
        <dbReference type="ARBA" id="ARBA00023027"/>
    </source>
</evidence>
<proteinExistence type="inferred from homology"/>
<keyword evidence="15" id="KW-0560">Oxidoreductase</keyword>
<dbReference type="PANTHER" id="PTHR43396:SF3">
    <property type="entry name" value="FLAVOHEMOPROTEIN"/>
    <property type="match status" value="1"/>
</dbReference>
<keyword evidence="7" id="KW-0521">NADP</keyword>
<dbReference type="GO" id="GO:0046872">
    <property type="term" value="F:metal ion binding"/>
    <property type="evidence" value="ECO:0007669"/>
    <property type="project" value="UniProtKB-KW"/>
</dbReference>
<dbReference type="EMBL" id="FWZT01000020">
    <property type="protein sequence ID" value="SMF59963.1"/>
    <property type="molecule type" value="Genomic_DNA"/>
</dbReference>
<evidence type="ECO:0000256" key="12">
    <source>
        <dbReference type="RuleBase" id="RU000356"/>
    </source>
</evidence>
<dbReference type="InterPro" id="IPR012292">
    <property type="entry name" value="Globin/Proto"/>
</dbReference>
<dbReference type="Gene3D" id="2.40.30.10">
    <property type="entry name" value="Translation factors"/>
    <property type="match status" value="1"/>
</dbReference>
<dbReference type="AlphaFoldDB" id="A0A1Y6CG83"/>
<accession>A0A1Y6CG83</accession>
<dbReference type="InterPro" id="IPR017938">
    <property type="entry name" value="Riboflavin_synthase-like_b-brl"/>
</dbReference>
<dbReference type="Gene3D" id="1.10.490.10">
    <property type="entry name" value="Globins"/>
    <property type="match status" value="1"/>
</dbReference>
<evidence type="ECO:0000313" key="15">
    <source>
        <dbReference type="EMBL" id="SMF59963.1"/>
    </source>
</evidence>
<feature type="domain" description="FAD-binding FR-type" evidence="14">
    <location>
        <begin position="147"/>
        <end position="254"/>
    </location>
</feature>
<dbReference type="EC" id="1.14.12.17" evidence="3"/>
<dbReference type="FunFam" id="1.10.490.10:FF:000003">
    <property type="entry name" value="Flavohemoprotein"/>
    <property type="match status" value="1"/>
</dbReference>
<dbReference type="PROSITE" id="PS51384">
    <property type="entry name" value="FAD_FR"/>
    <property type="match status" value="1"/>
</dbReference>
<evidence type="ECO:0000313" key="16">
    <source>
        <dbReference type="Proteomes" id="UP000192907"/>
    </source>
</evidence>
<evidence type="ECO:0000256" key="2">
    <source>
        <dbReference type="ARBA" id="ARBA00006401"/>
    </source>
</evidence>
<comment type="catalytic activity">
    <reaction evidence="11">
        <text>2 nitric oxide + NADPH + 2 O2 = 2 nitrate + NADP(+) + H(+)</text>
        <dbReference type="Rhea" id="RHEA:19465"/>
        <dbReference type="ChEBI" id="CHEBI:15378"/>
        <dbReference type="ChEBI" id="CHEBI:15379"/>
        <dbReference type="ChEBI" id="CHEBI:16480"/>
        <dbReference type="ChEBI" id="CHEBI:17632"/>
        <dbReference type="ChEBI" id="CHEBI:57783"/>
        <dbReference type="ChEBI" id="CHEBI:58349"/>
        <dbReference type="EC" id="1.14.12.17"/>
    </reaction>
</comment>
<comment type="similarity">
    <text evidence="2">In the C-terminal section; belongs to the flavoprotein pyridine nucleotide cytochrome reductase family.</text>
</comment>
<dbReference type="STRING" id="1513793.SAMN06296036_12067"/>
<dbReference type="GO" id="GO:0071949">
    <property type="term" value="F:FAD binding"/>
    <property type="evidence" value="ECO:0007669"/>
    <property type="project" value="TreeGrafter"/>
</dbReference>
<dbReference type="Pfam" id="PF00970">
    <property type="entry name" value="FAD_binding_6"/>
    <property type="match status" value="1"/>
</dbReference>
<keyword evidence="15" id="KW-0223">Dioxygenase</keyword>
<dbReference type="GO" id="GO:0071500">
    <property type="term" value="P:cellular response to nitrosative stress"/>
    <property type="evidence" value="ECO:0007669"/>
    <property type="project" value="TreeGrafter"/>
</dbReference>
<gene>
    <name evidence="15" type="ORF">SAMN06296036_12067</name>
</gene>
<protein>
    <recommendedName>
        <fullName evidence="3">nitric oxide dioxygenase</fullName>
        <ecNumber evidence="3">1.14.12.17</ecNumber>
    </recommendedName>
</protein>
<dbReference type="SUPFAM" id="SSF52343">
    <property type="entry name" value="Ferredoxin reductase-like, C-terminal NADP-linked domain"/>
    <property type="match status" value="1"/>
</dbReference>
<dbReference type="GO" id="GO:0005344">
    <property type="term" value="F:oxygen carrier activity"/>
    <property type="evidence" value="ECO:0007669"/>
    <property type="project" value="UniProtKB-KW"/>
</dbReference>
<dbReference type="Proteomes" id="UP000192907">
    <property type="component" value="Unassembled WGS sequence"/>
</dbReference>
<dbReference type="SUPFAM" id="SSF46458">
    <property type="entry name" value="Globin-like"/>
    <property type="match status" value="1"/>
</dbReference>
<keyword evidence="16" id="KW-1185">Reference proteome</keyword>
<keyword evidence="9" id="KW-0520">NAD</keyword>
<name>A0A1Y6CG83_9BACT</name>
<dbReference type="GO" id="GO:0019825">
    <property type="term" value="F:oxygen binding"/>
    <property type="evidence" value="ECO:0007669"/>
    <property type="project" value="InterPro"/>
</dbReference>
<dbReference type="PRINTS" id="PR00409">
    <property type="entry name" value="PHDIOXRDTASE"/>
</dbReference>
<feature type="domain" description="Globin" evidence="13">
    <location>
        <begin position="1"/>
        <end position="137"/>
    </location>
</feature>
<evidence type="ECO:0000256" key="7">
    <source>
        <dbReference type="ARBA" id="ARBA00022857"/>
    </source>
</evidence>
<dbReference type="OrthoDB" id="9801223at2"/>
<comment type="similarity">
    <text evidence="12">Belongs to the globin family.</text>
</comment>